<evidence type="ECO:0000259" key="5">
    <source>
        <dbReference type="Pfam" id="PF00456"/>
    </source>
</evidence>
<reference evidence="6" key="1">
    <citation type="submission" date="2023-01" db="EMBL/GenBank/DDBJ databases">
        <title>Genome assembly of the deep-sea coral Lophelia pertusa.</title>
        <authorList>
            <person name="Herrera S."/>
            <person name="Cordes E."/>
        </authorList>
    </citation>
    <scope>NUCLEOTIDE SEQUENCE</scope>
    <source>
        <strain evidence="6">USNM1676648</strain>
        <tissue evidence="6">Polyp</tissue>
    </source>
</reference>
<proteinExistence type="predicted"/>
<feature type="domain" description="Transketolase N-terminal" evidence="5">
    <location>
        <begin position="16"/>
        <end position="115"/>
    </location>
</feature>
<evidence type="ECO:0000256" key="1">
    <source>
        <dbReference type="ARBA" id="ARBA00001964"/>
    </source>
</evidence>
<evidence type="ECO:0000313" key="6">
    <source>
        <dbReference type="EMBL" id="KAJ7377927.1"/>
    </source>
</evidence>
<dbReference type="InterPro" id="IPR005474">
    <property type="entry name" value="Transketolase_N"/>
</dbReference>
<keyword evidence="7" id="KW-1185">Reference proteome</keyword>
<sequence>MADYHRPDQKTIQSLKDMANKLRIHSIECTNTAGSGHPTSCCSIAEIMSVLFFHTMRYKVSDPRDASSDRFVLSKGHAAPILYAAWAEAGLFPTSDLAKLRTIDSDLEGHPTLTSSPYPCKCHVFEKDVNQSRLNFIDFATGSLGQGLSCAAGMAYAGKYFDKASYRVFCVIGDAESAEGSVWEAMNFASFYKLDNLCAIFDINRLGQSDPTMLQHDFDTYKKRTEAFG</sequence>
<dbReference type="GO" id="GO:0046872">
    <property type="term" value="F:metal ion binding"/>
    <property type="evidence" value="ECO:0007669"/>
    <property type="project" value="UniProtKB-KW"/>
</dbReference>
<feature type="domain" description="Transketolase N-terminal" evidence="5">
    <location>
        <begin position="136"/>
        <end position="220"/>
    </location>
</feature>
<dbReference type="Pfam" id="PF00456">
    <property type="entry name" value="Transketolase_N"/>
    <property type="match status" value="2"/>
</dbReference>
<dbReference type="Gene3D" id="3.40.50.970">
    <property type="match status" value="1"/>
</dbReference>
<evidence type="ECO:0000256" key="2">
    <source>
        <dbReference type="ARBA" id="ARBA00022679"/>
    </source>
</evidence>
<dbReference type="GO" id="GO:0004802">
    <property type="term" value="F:transketolase activity"/>
    <property type="evidence" value="ECO:0007669"/>
    <property type="project" value="TreeGrafter"/>
</dbReference>
<comment type="cofactor">
    <cofactor evidence="1">
        <name>thiamine diphosphate</name>
        <dbReference type="ChEBI" id="CHEBI:58937"/>
    </cofactor>
</comment>
<evidence type="ECO:0000256" key="4">
    <source>
        <dbReference type="ARBA" id="ARBA00023052"/>
    </source>
</evidence>
<dbReference type="CDD" id="cd02012">
    <property type="entry name" value="TPP_TK"/>
    <property type="match status" value="1"/>
</dbReference>
<dbReference type="GO" id="GO:0030976">
    <property type="term" value="F:thiamine pyrophosphate binding"/>
    <property type="evidence" value="ECO:0007669"/>
    <property type="project" value="TreeGrafter"/>
</dbReference>
<dbReference type="Proteomes" id="UP001163046">
    <property type="component" value="Unassembled WGS sequence"/>
</dbReference>
<dbReference type="InterPro" id="IPR029061">
    <property type="entry name" value="THDP-binding"/>
</dbReference>
<name>A0A9W9ZA76_9CNID</name>
<protein>
    <recommendedName>
        <fullName evidence="5">Transketolase N-terminal domain-containing protein</fullName>
    </recommendedName>
</protein>
<dbReference type="PANTHER" id="PTHR43195">
    <property type="entry name" value="TRANSKETOLASE"/>
    <property type="match status" value="1"/>
</dbReference>
<dbReference type="PROSITE" id="PS00801">
    <property type="entry name" value="TRANSKETOLASE_1"/>
    <property type="match status" value="1"/>
</dbReference>
<keyword evidence="2" id="KW-0808">Transferase</keyword>
<gene>
    <name evidence="6" type="ORF">OS493_025822</name>
</gene>
<dbReference type="PANTHER" id="PTHR43195:SF1">
    <property type="entry name" value="FI06132P-RELATED"/>
    <property type="match status" value="1"/>
</dbReference>
<dbReference type="AlphaFoldDB" id="A0A9W9ZA76"/>
<dbReference type="SUPFAM" id="SSF52518">
    <property type="entry name" value="Thiamin diphosphate-binding fold (THDP-binding)"/>
    <property type="match status" value="1"/>
</dbReference>
<dbReference type="EMBL" id="MU826371">
    <property type="protein sequence ID" value="KAJ7377927.1"/>
    <property type="molecule type" value="Genomic_DNA"/>
</dbReference>
<evidence type="ECO:0000313" key="7">
    <source>
        <dbReference type="Proteomes" id="UP001163046"/>
    </source>
</evidence>
<accession>A0A9W9ZA76</accession>
<keyword evidence="3" id="KW-0479">Metal-binding</keyword>
<keyword evidence="4" id="KW-0786">Thiamine pyrophosphate</keyword>
<dbReference type="InterPro" id="IPR051424">
    <property type="entry name" value="Transketolase-like"/>
</dbReference>
<dbReference type="OrthoDB" id="10267175at2759"/>
<dbReference type="InterPro" id="IPR049557">
    <property type="entry name" value="Transketolase_CS"/>
</dbReference>
<evidence type="ECO:0000256" key="3">
    <source>
        <dbReference type="ARBA" id="ARBA00022723"/>
    </source>
</evidence>
<comment type="caution">
    <text evidence="6">The sequence shown here is derived from an EMBL/GenBank/DDBJ whole genome shotgun (WGS) entry which is preliminary data.</text>
</comment>
<organism evidence="6 7">
    <name type="scientific">Desmophyllum pertusum</name>
    <dbReference type="NCBI Taxonomy" id="174260"/>
    <lineage>
        <taxon>Eukaryota</taxon>
        <taxon>Metazoa</taxon>
        <taxon>Cnidaria</taxon>
        <taxon>Anthozoa</taxon>
        <taxon>Hexacorallia</taxon>
        <taxon>Scleractinia</taxon>
        <taxon>Caryophylliina</taxon>
        <taxon>Caryophylliidae</taxon>
        <taxon>Desmophyllum</taxon>
    </lineage>
</organism>